<evidence type="ECO:0000256" key="1">
    <source>
        <dbReference type="SAM" id="MobiDB-lite"/>
    </source>
</evidence>
<feature type="region of interest" description="Disordered" evidence="1">
    <location>
        <begin position="1"/>
        <end position="30"/>
    </location>
</feature>
<evidence type="ECO:0000313" key="2">
    <source>
        <dbReference type="EMBL" id="WTT20466.1"/>
    </source>
</evidence>
<dbReference type="InterPro" id="IPR045756">
    <property type="entry name" value="DUF6183"/>
</dbReference>
<reference evidence="2" key="1">
    <citation type="submission" date="2022-10" db="EMBL/GenBank/DDBJ databases">
        <title>The complete genomes of actinobacterial strains from the NBC collection.</title>
        <authorList>
            <person name="Joergensen T.S."/>
            <person name="Alvarez Arevalo M."/>
            <person name="Sterndorff E.B."/>
            <person name="Faurdal D."/>
            <person name="Vuksanovic O."/>
            <person name="Mourched A.-S."/>
            <person name="Charusanti P."/>
            <person name="Shaw S."/>
            <person name="Blin K."/>
            <person name="Weber T."/>
        </authorList>
    </citation>
    <scope>NUCLEOTIDE SEQUENCE</scope>
    <source>
        <strain evidence="2">NBC_00093</strain>
    </source>
</reference>
<accession>A0AAU2AAB2</accession>
<protein>
    <submittedName>
        <fullName evidence="2">DUF6183 family protein</fullName>
    </submittedName>
</protein>
<gene>
    <name evidence="2" type="ORF">OHA22_35530</name>
</gene>
<dbReference type="AlphaFoldDB" id="A0AAU2AAB2"/>
<dbReference type="EMBL" id="CP108222">
    <property type="protein sequence ID" value="WTT20466.1"/>
    <property type="molecule type" value="Genomic_DNA"/>
</dbReference>
<name>A0AAU2AAB2_9ACTN</name>
<proteinExistence type="predicted"/>
<feature type="compositionally biased region" description="Basic and acidic residues" evidence="1">
    <location>
        <begin position="12"/>
        <end position="22"/>
    </location>
</feature>
<feature type="region of interest" description="Disordered" evidence="1">
    <location>
        <begin position="208"/>
        <end position="231"/>
    </location>
</feature>
<dbReference type="Pfam" id="PF19681">
    <property type="entry name" value="DUF6183"/>
    <property type="match status" value="1"/>
</dbReference>
<sequence length="393" mass="42580">MNDNDVTPGDAASRRTRWERSSPAELKQLAQSRPQELYEAAEQLGRAALGAGPEGPEGLSVARAVGRIADVLAETRSRDCARFAMDIVGLLLPLGTVGREEGDRVRRSVAEKLVKAQQPRDLEALFEELPERLDDPAVEVRACVLGELALIGARRGRPALDAYAERLRELGHPLARLPRTRLDVEYRFGVRVRGLGSVKTPDQLRSRFPEILPTGSGTAAGRTAVESPDAGRAATVAEPFTVSGWSREPEARFFTLPGTLEPDDFNIAFIKELPLDCLAGEGTRRGGALTCHTTADDVINELFAAAHTGGLNGQGQGAAYARLHAWNSLYALMGLPGDIPFPEAVRLAADHRWVRFMAFTDWFHHDTADVAFAVLDPSGTRIAVLAATDTDAY</sequence>
<organism evidence="2">
    <name type="scientific">Streptomyces sp. NBC_00093</name>
    <dbReference type="NCBI Taxonomy" id="2975649"/>
    <lineage>
        <taxon>Bacteria</taxon>
        <taxon>Bacillati</taxon>
        <taxon>Actinomycetota</taxon>
        <taxon>Actinomycetes</taxon>
        <taxon>Kitasatosporales</taxon>
        <taxon>Streptomycetaceae</taxon>
        <taxon>Streptomyces</taxon>
    </lineage>
</organism>